<dbReference type="NCBIfam" id="NF033539">
    <property type="entry name" value="transpos_IS1380"/>
    <property type="match status" value="1"/>
</dbReference>
<protein>
    <submittedName>
        <fullName evidence="2">IS1380 family transposase</fullName>
    </submittedName>
</protein>
<accession>A0A5C5BAA8</accession>
<gene>
    <name evidence="2" type="ORF">FH969_14855</name>
</gene>
<evidence type="ECO:0000259" key="1">
    <source>
        <dbReference type="Pfam" id="PF13701"/>
    </source>
</evidence>
<dbReference type="RefSeq" id="WP_108717753.1">
    <property type="nucleotide sequence ID" value="NZ_VENP01000121.1"/>
</dbReference>
<evidence type="ECO:0000313" key="2">
    <source>
        <dbReference type="EMBL" id="TNU72771.1"/>
    </source>
</evidence>
<dbReference type="Pfam" id="PF13701">
    <property type="entry name" value="DDE_Tnp_1_4"/>
    <property type="match status" value="1"/>
</dbReference>
<sequence>MVNATRPYPSVRVDAAPVAAVGSAGGVLLTEVLAVSGLSSALSAGLERWRRPSAVHDPAKVLTDLALTLALGGDCLADAALLRGEPEVFGPVASEATVSRTITALAAEPGRVLPAIAKARKAARARVWELAGQASPLHGISDANPLVIDLDATIVISHSEKEAAAPTFKRTFGHHPLLAFADHGQAGSGELLAALLRPGNAGSNTAADHIEITRQALAAVPGINASRPGRKVMIRTDGAGASREFLTFLTRRGLSYSIGWTLPWAEMGEIYQAVTRAGGWTPALTAAGEVNEHADVADITNLLTQHGHLTGWPAGMRVIVRRERPHPGARVAQDRLDDAEGYRLTAFTTNTRRGQLQVLELRHRRRARCEDRIRCAKDTGLRNLPLKTLAQNEIWLAAVALATDLLAWLGLLGLDEDSARVWEPKRLRLRLFTAPATIARHARRVILHVKETYAWAEIVLAAHRRLRALAAAPT</sequence>
<dbReference type="InterPro" id="IPR047960">
    <property type="entry name" value="Transpos_IS1380"/>
</dbReference>
<dbReference type="AlphaFoldDB" id="A0A5C5BAA8"/>
<keyword evidence="3" id="KW-1185">Reference proteome</keyword>
<name>A0A5C5BAA8_9MICO</name>
<dbReference type="InterPro" id="IPR025668">
    <property type="entry name" value="Tnp_DDE_dom"/>
</dbReference>
<reference evidence="2 3" key="1">
    <citation type="submission" date="2019-06" db="EMBL/GenBank/DDBJ databases">
        <title>Draft genome sequence of Miniimonas arenae KCTC 19750T isolated from sea sand.</title>
        <authorList>
            <person name="Park S.-J."/>
        </authorList>
    </citation>
    <scope>NUCLEOTIDE SEQUENCE [LARGE SCALE GENOMIC DNA]</scope>
    <source>
        <strain evidence="2 3">KCTC 19750</strain>
    </source>
</reference>
<proteinExistence type="predicted"/>
<evidence type="ECO:0000313" key="3">
    <source>
        <dbReference type="Proteomes" id="UP000313849"/>
    </source>
</evidence>
<dbReference type="EMBL" id="VENP01000121">
    <property type="protein sequence ID" value="TNU72771.1"/>
    <property type="molecule type" value="Genomic_DNA"/>
</dbReference>
<dbReference type="OrthoDB" id="3254802at2"/>
<dbReference type="Proteomes" id="UP000313849">
    <property type="component" value="Unassembled WGS sequence"/>
</dbReference>
<comment type="caution">
    <text evidence="2">The sequence shown here is derived from an EMBL/GenBank/DDBJ whole genome shotgun (WGS) entry which is preliminary data.</text>
</comment>
<organism evidence="2 3">
    <name type="scientific">Miniimonas arenae</name>
    <dbReference type="NCBI Taxonomy" id="676201"/>
    <lineage>
        <taxon>Bacteria</taxon>
        <taxon>Bacillati</taxon>
        <taxon>Actinomycetota</taxon>
        <taxon>Actinomycetes</taxon>
        <taxon>Micrococcales</taxon>
        <taxon>Beutenbergiaceae</taxon>
        <taxon>Miniimonas</taxon>
    </lineage>
</organism>
<feature type="domain" description="Transposase DDE" evidence="1">
    <location>
        <begin position="9"/>
        <end position="469"/>
    </location>
</feature>